<name>A0A4P6XMH2_9ASCO</name>
<keyword evidence="4" id="KW-1185">Reference proteome</keyword>
<evidence type="ECO:0000256" key="1">
    <source>
        <dbReference type="SAM" id="MobiDB-lite"/>
    </source>
</evidence>
<protein>
    <submittedName>
        <fullName evidence="3">Uncharacterized protein</fullName>
    </submittedName>
</protein>
<evidence type="ECO:0000256" key="2">
    <source>
        <dbReference type="SAM" id="Phobius"/>
    </source>
</evidence>
<accession>A0A4P6XMH2</accession>
<proteinExistence type="predicted"/>
<keyword evidence="2" id="KW-0812">Transmembrane</keyword>
<organism evidence="3 4">
    <name type="scientific">Metschnikowia aff. pulcherrima</name>
    <dbReference type="NCBI Taxonomy" id="2163413"/>
    <lineage>
        <taxon>Eukaryota</taxon>
        <taxon>Fungi</taxon>
        <taxon>Dikarya</taxon>
        <taxon>Ascomycota</taxon>
        <taxon>Saccharomycotina</taxon>
        <taxon>Pichiomycetes</taxon>
        <taxon>Metschnikowiaceae</taxon>
        <taxon>Metschnikowia</taxon>
    </lineage>
</organism>
<gene>
    <name evidence="3" type="ORF">METSCH_B01850</name>
</gene>
<evidence type="ECO:0000313" key="3">
    <source>
        <dbReference type="EMBL" id="QBM86991.1"/>
    </source>
</evidence>
<keyword evidence="2" id="KW-1133">Transmembrane helix</keyword>
<reference evidence="4" key="1">
    <citation type="submission" date="2019-03" db="EMBL/GenBank/DDBJ databases">
        <title>Snf2 controls pulcherriminic acid biosynthesis and connects pigmentation and antifungal activity of the yeast Metschnikowia pulcherrima.</title>
        <authorList>
            <person name="Gore-Lloyd D."/>
            <person name="Sumann I."/>
            <person name="Brachmann A.O."/>
            <person name="Schneeberger K."/>
            <person name="Ortiz-Merino R.A."/>
            <person name="Moreno-Beltran M."/>
            <person name="Schlaefli M."/>
            <person name="Kirner P."/>
            <person name="Santos Kron A."/>
            <person name="Wolfe K.H."/>
            <person name="Piel J."/>
            <person name="Ahrens C.H."/>
            <person name="Henk D."/>
            <person name="Freimoser F.M."/>
        </authorList>
    </citation>
    <scope>NUCLEOTIDE SEQUENCE [LARGE SCALE GENOMIC DNA]</scope>
    <source>
        <strain evidence="4">APC 1.2</strain>
    </source>
</reference>
<dbReference type="Proteomes" id="UP000292447">
    <property type="component" value="Chromosome II"/>
</dbReference>
<keyword evidence="2" id="KW-0472">Membrane</keyword>
<dbReference type="AlphaFoldDB" id="A0A4P6XMH2"/>
<evidence type="ECO:0000313" key="4">
    <source>
        <dbReference type="Proteomes" id="UP000292447"/>
    </source>
</evidence>
<feature type="region of interest" description="Disordered" evidence="1">
    <location>
        <begin position="59"/>
        <end position="89"/>
    </location>
</feature>
<feature type="compositionally biased region" description="Basic and acidic residues" evidence="1">
    <location>
        <begin position="74"/>
        <end position="89"/>
    </location>
</feature>
<feature type="transmembrane region" description="Helical" evidence="2">
    <location>
        <begin position="6"/>
        <end position="23"/>
    </location>
</feature>
<dbReference type="EMBL" id="CP034457">
    <property type="protein sequence ID" value="QBM86991.1"/>
    <property type="molecule type" value="Genomic_DNA"/>
</dbReference>
<sequence length="89" mass="10041">MLRPSFSIALFIIGFYFVLNIMASDDKKEQETLIDMGGKKVPLSKINKPHNVVIGGANKPVPNLENFPSLEPWAQDKQKKDAEEKHDEC</sequence>